<evidence type="ECO:0000259" key="8">
    <source>
        <dbReference type="PROSITE" id="PS50109"/>
    </source>
</evidence>
<gene>
    <name evidence="9" type="ORF">CLV98_10365</name>
</gene>
<comment type="caution">
    <text evidence="9">The sequence shown here is derived from an EMBL/GenBank/DDBJ whole genome shotgun (WGS) entry which is preliminary data.</text>
</comment>
<evidence type="ECO:0000313" key="9">
    <source>
        <dbReference type="EMBL" id="PWJ58700.1"/>
    </source>
</evidence>
<dbReference type="SUPFAM" id="SSF47384">
    <property type="entry name" value="Homodimeric domain of signal transducing histidine kinase"/>
    <property type="match status" value="1"/>
</dbReference>
<protein>
    <recommendedName>
        <fullName evidence="2">histidine kinase</fullName>
        <ecNumber evidence="2">2.7.13.3</ecNumber>
    </recommendedName>
</protein>
<dbReference type="CDD" id="cd00082">
    <property type="entry name" value="HisKA"/>
    <property type="match status" value="1"/>
</dbReference>
<dbReference type="SMART" id="SM00387">
    <property type="entry name" value="HATPase_c"/>
    <property type="match status" value="1"/>
</dbReference>
<dbReference type="GO" id="GO:0000156">
    <property type="term" value="F:phosphorelay response regulator activity"/>
    <property type="evidence" value="ECO:0007669"/>
    <property type="project" value="TreeGrafter"/>
</dbReference>
<evidence type="ECO:0000256" key="5">
    <source>
        <dbReference type="ARBA" id="ARBA00022777"/>
    </source>
</evidence>
<accession>A0A316APF8</accession>
<evidence type="ECO:0000256" key="4">
    <source>
        <dbReference type="ARBA" id="ARBA00022679"/>
    </source>
</evidence>
<dbReference type="PROSITE" id="PS50109">
    <property type="entry name" value="HIS_KIN"/>
    <property type="match status" value="1"/>
</dbReference>
<dbReference type="PANTHER" id="PTHR42878">
    <property type="entry name" value="TWO-COMPONENT HISTIDINE KINASE"/>
    <property type="match status" value="1"/>
</dbReference>
<dbReference type="InterPro" id="IPR035965">
    <property type="entry name" value="PAS-like_dom_sf"/>
</dbReference>
<dbReference type="GO" id="GO:0030295">
    <property type="term" value="F:protein kinase activator activity"/>
    <property type="evidence" value="ECO:0007669"/>
    <property type="project" value="TreeGrafter"/>
</dbReference>
<dbReference type="InterPro" id="IPR000014">
    <property type="entry name" value="PAS"/>
</dbReference>
<dbReference type="Gene3D" id="1.10.287.130">
    <property type="match status" value="1"/>
</dbReference>
<reference evidence="9 10" key="1">
    <citation type="submission" date="2018-03" db="EMBL/GenBank/DDBJ databases">
        <title>Genomic Encyclopedia of Archaeal and Bacterial Type Strains, Phase II (KMG-II): from individual species to whole genera.</title>
        <authorList>
            <person name="Goeker M."/>
        </authorList>
    </citation>
    <scope>NUCLEOTIDE SEQUENCE [LARGE SCALE GENOMIC DNA]</scope>
    <source>
        <strain evidence="9 10">DSM 100346</strain>
    </source>
</reference>
<keyword evidence="6" id="KW-0472">Membrane</keyword>
<keyword evidence="4" id="KW-0808">Transferase</keyword>
<dbReference type="InterPro" id="IPR050351">
    <property type="entry name" value="BphY/WalK/GraS-like"/>
</dbReference>
<evidence type="ECO:0000256" key="3">
    <source>
        <dbReference type="ARBA" id="ARBA00022553"/>
    </source>
</evidence>
<organism evidence="9 10">
    <name type="scientific">Dyadobacter jejuensis</name>
    <dbReference type="NCBI Taxonomy" id="1082580"/>
    <lineage>
        <taxon>Bacteria</taxon>
        <taxon>Pseudomonadati</taxon>
        <taxon>Bacteroidota</taxon>
        <taxon>Cytophagia</taxon>
        <taxon>Cytophagales</taxon>
        <taxon>Spirosomataceae</taxon>
        <taxon>Dyadobacter</taxon>
    </lineage>
</organism>
<keyword evidence="10" id="KW-1185">Reference proteome</keyword>
<dbReference type="PRINTS" id="PR00344">
    <property type="entry name" value="BCTRLSENSOR"/>
</dbReference>
<dbReference type="Gene3D" id="3.30.450.20">
    <property type="entry name" value="PAS domain"/>
    <property type="match status" value="1"/>
</dbReference>
<evidence type="ECO:0000256" key="6">
    <source>
        <dbReference type="ARBA" id="ARBA00023136"/>
    </source>
</evidence>
<dbReference type="GO" id="GO:0016020">
    <property type="term" value="C:membrane"/>
    <property type="evidence" value="ECO:0007669"/>
    <property type="project" value="UniProtKB-SubCell"/>
</dbReference>
<dbReference type="Pfam" id="PF02518">
    <property type="entry name" value="HATPase_c"/>
    <property type="match status" value="1"/>
</dbReference>
<comment type="catalytic activity">
    <reaction evidence="1">
        <text>ATP + protein L-histidine = ADP + protein N-phospho-L-histidine.</text>
        <dbReference type="EC" id="2.7.13.3"/>
    </reaction>
</comment>
<dbReference type="CDD" id="cd00130">
    <property type="entry name" value="PAS"/>
    <property type="match status" value="1"/>
</dbReference>
<dbReference type="OrthoDB" id="9766459at2"/>
<dbReference type="GO" id="GO:0007234">
    <property type="term" value="P:osmosensory signaling via phosphorelay pathway"/>
    <property type="evidence" value="ECO:0007669"/>
    <property type="project" value="TreeGrafter"/>
</dbReference>
<dbReference type="InterPro" id="IPR036890">
    <property type="entry name" value="HATPase_C_sf"/>
</dbReference>
<sequence>MLLPQQILDDLPSGCITFDKDGIIHYVNPFICQLLEQSSDDLCSKNLNSILTVASGIFYQTHFFPLLKLKGEVNEIFMTLKAKNGSRIPVMVNAKASGNDSQLIYIGLFSTVWERQKYEQALLDATKAQKKAIEENAVLIQLKKELEINQQRLDRNLAMVNDRNAEYLQIGKVLTHDMQEPIRKIYFYLETLKNNLSSHQIQENNSSIVILNKSVTRLQRLTNALLDFVSTASKEEPYAQLAAAPLLQQAAKEVQEELGIDDLLLEVSPIPEFWGKASQIRRVFFEIIKNAVIHNDPTLPLVMKVNAVIIAENAYRVTAGKYQFTDHVQIELRDDGVGFDSQYEQYVFGLLNKLRVNPDALGIGLTLCRQIVAAHQGQIKIQSTPLMGSKVTITIPIKPPQDFYNEN</sequence>
<dbReference type="InterPro" id="IPR003594">
    <property type="entry name" value="HATPase_dom"/>
</dbReference>
<dbReference type="InterPro" id="IPR013767">
    <property type="entry name" value="PAS_fold"/>
</dbReference>
<dbReference type="InterPro" id="IPR004358">
    <property type="entry name" value="Sig_transdc_His_kin-like_C"/>
</dbReference>
<feature type="coiled-coil region" evidence="7">
    <location>
        <begin position="115"/>
        <end position="163"/>
    </location>
</feature>
<dbReference type="NCBIfam" id="TIGR00229">
    <property type="entry name" value="sensory_box"/>
    <property type="match status" value="1"/>
</dbReference>
<feature type="domain" description="Histidine kinase" evidence="8">
    <location>
        <begin position="173"/>
        <end position="399"/>
    </location>
</feature>
<dbReference type="InterPro" id="IPR036097">
    <property type="entry name" value="HisK_dim/P_sf"/>
</dbReference>
<evidence type="ECO:0000313" key="10">
    <source>
        <dbReference type="Proteomes" id="UP000245880"/>
    </source>
</evidence>
<evidence type="ECO:0000256" key="7">
    <source>
        <dbReference type="SAM" id="Coils"/>
    </source>
</evidence>
<keyword evidence="3" id="KW-0597">Phosphoprotein</keyword>
<dbReference type="SUPFAM" id="SSF55785">
    <property type="entry name" value="PYP-like sensor domain (PAS domain)"/>
    <property type="match status" value="1"/>
</dbReference>
<proteinExistence type="predicted"/>
<dbReference type="SUPFAM" id="SSF55874">
    <property type="entry name" value="ATPase domain of HSP90 chaperone/DNA topoisomerase II/histidine kinase"/>
    <property type="match status" value="1"/>
</dbReference>
<evidence type="ECO:0000256" key="2">
    <source>
        <dbReference type="ARBA" id="ARBA00012438"/>
    </source>
</evidence>
<dbReference type="AlphaFoldDB" id="A0A316APF8"/>
<keyword evidence="5" id="KW-0418">Kinase</keyword>
<dbReference type="PANTHER" id="PTHR42878:SF15">
    <property type="entry name" value="BACTERIOPHYTOCHROME"/>
    <property type="match status" value="1"/>
</dbReference>
<name>A0A316APF8_9BACT</name>
<dbReference type="Gene3D" id="3.30.565.10">
    <property type="entry name" value="Histidine kinase-like ATPase, C-terminal domain"/>
    <property type="match status" value="1"/>
</dbReference>
<dbReference type="SMART" id="SM00091">
    <property type="entry name" value="PAS"/>
    <property type="match status" value="1"/>
</dbReference>
<dbReference type="InterPro" id="IPR003661">
    <property type="entry name" value="HisK_dim/P_dom"/>
</dbReference>
<keyword evidence="7" id="KW-0175">Coiled coil</keyword>
<evidence type="ECO:0000256" key="1">
    <source>
        <dbReference type="ARBA" id="ARBA00000085"/>
    </source>
</evidence>
<dbReference type="Pfam" id="PF00989">
    <property type="entry name" value="PAS"/>
    <property type="match status" value="1"/>
</dbReference>
<dbReference type="GO" id="GO:0000155">
    <property type="term" value="F:phosphorelay sensor kinase activity"/>
    <property type="evidence" value="ECO:0007669"/>
    <property type="project" value="InterPro"/>
</dbReference>
<dbReference type="GO" id="GO:0006355">
    <property type="term" value="P:regulation of DNA-templated transcription"/>
    <property type="evidence" value="ECO:0007669"/>
    <property type="project" value="InterPro"/>
</dbReference>
<dbReference type="Proteomes" id="UP000245880">
    <property type="component" value="Unassembled WGS sequence"/>
</dbReference>
<dbReference type="InterPro" id="IPR005467">
    <property type="entry name" value="His_kinase_dom"/>
</dbReference>
<dbReference type="EMBL" id="QGDT01000003">
    <property type="protein sequence ID" value="PWJ58700.1"/>
    <property type="molecule type" value="Genomic_DNA"/>
</dbReference>
<dbReference type="EC" id="2.7.13.3" evidence="2"/>
<dbReference type="RefSeq" id="WP_158281213.1">
    <property type="nucleotide sequence ID" value="NZ_QGDT01000003.1"/>
</dbReference>